<organism evidence="1 2">
    <name type="scientific">Dermacentor silvarum</name>
    <name type="common">Tick</name>
    <dbReference type="NCBI Taxonomy" id="543639"/>
    <lineage>
        <taxon>Eukaryota</taxon>
        <taxon>Metazoa</taxon>
        <taxon>Ecdysozoa</taxon>
        <taxon>Arthropoda</taxon>
        <taxon>Chelicerata</taxon>
        <taxon>Arachnida</taxon>
        <taxon>Acari</taxon>
        <taxon>Parasitiformes</taxon>
        <taxon>Ixodida</taxon>
        <taxon>Ixodoidea</taxon>
        <taxon>Ixodidae</taxon>
        <taxon>Rhipicephalinae</taxon>
        <taxon>Dermacentor</taxon>
    </lineage>
</organism>
<dbReference type="Proteomes" id="UP000821865">
    <property type="component" value="Chromosome 1"/>
</dbReference>
<reference evidence="1" key="1">
    <citation type="submission" date="2020-05" db="EMBL/GenBank/DDBJ databases">
        <title>Large-scale comparative analyses of tick genomes elucidate their genetic diversity and vector capacities.</title>
        <authorList>
            <person name="Jia N."/>
            <person name="Wang J."/>
            <person name="Shi W."/>
            <person name="Du L."/>
            <person name="Sun Y."/>
            <person name="Zhan W."/>
            <person name="Jiang J."/>
            <person name="Wang Q."/>
            <person name="Zhang B."/>
            <person name="Ji P."/>
            <person name="Sakyi L.B."/>
            <person name="Cui X."/>
            <person name="Yuan T."/>
            <person name="Jiang B."/>
            <person name="Yang W."/>
            <person name="Lam T.T.-Y."/>
            <person name="Chang Q."/>
            <person name="Ding S."/>
            <person name="Wang X."/>
            <person name="Zhu J."/>
            <person name="Ruan X."/>
            <person name="Zhao L."/>
            <person name="Wei J."/>
            <person name="Que T."/>
            <person name="Du C."/>
            <person name="Cheng J."/>
            <person name="Dai P."/>
            <person name="Han X."/>
            <person name="Huang E."/>
            <person name="Gao Y."/>
            <person name="Liu J."/>
            <person name="Shao H."/>
            <person name="Ye R."/>
            <person name="Li L."/>
            <person name="Wei W."/>
            <person name="Wang X."/>
            <person name="Wang C."/>
            <person name="Yang T."/>
            <person name="Huo Q."/>
            <person name="Li W."/>
            <person name="Guo W."/>
            <person name="Chen H."/>
            <person name="Zhou L."/>
            <person name="Ni X."/>
            <person name="Tian J."/>
            <person name="Zhou Y."/>
            <person name="Sheng Y."/>
            <person name="Liu T."/>
            <person name="Pan Y."/>
            <person name="Xia L."/>
            <person name="Li J."/>
            <person name="Zhao F."/>
            <person name="Cao W."/>
        </authorList>
    </citation>
    <scope>NUCLEOTIDE SEQUENCE</scope>
    <source>
        <strain evidence="1">Dsil-2018</strain>
    </source>
</reference>
<evidence type="ECO:0000313" key="2">
    <source>
        <dbReference type="Proteomes" id="UP000821865"/>
    </source>
</evidence>
<comment type="caution">
    <text evidence="1">The sequence shown here is derived from an EMBL/GenBank/DDBJ whole genome shotgun (WGS) entry which is preliminary data.</text>
</comment>
<dbReference type="EMBL" id="CM023470">
    <property type="protein sequence ID" value="KAH7978100.1"/>
    <property type="molecule type" value="Genomic_DNA"/>
</dbReference>
<evidence type="ECO:0000313" key="1">
    <source>
        <dbReference type="EMBL" id="KAH7978100.1"/>
    </source>
</evidence>
<proteinExistence type="predicted"/>
<accession>A0ACB8DUM5</accession>
<gene>
    <name evidence="1" type="ORF">HPB49_004476</name>
</gene>
<sequence length="978" mass="108878">MPSLPKEDYRVIVRPRGGLNLSDYKLDRIYCCLRNAAGVGRETAEEDSICINSTQNIVVLSTPSEDRASKYGAINKLRFGEQEFEASAYRAAPDNTSKGLIREISKEESPEDIVTSLVTPRNPGVLHAKRMGNTDNVIVLFEGFYVSSYVRYGAMLIRCSLYKKQIDICYECGRTGHRADVCPNPEDKICRGCGCKNPQHDHNCQAECQLCGRDHLTGDKNCDARYKIPYLVRRRRWERRRREEQYAEEYYNHNNKEARGSNNNNNNHTTISSKHPSTDKEETSRKNYERDPGRDRSGSFPKQSGEAGRGRSRSRSSTRSRTRSRSRPRSGSSTSRGGDGSKAQVPDATGSRCTPVSSPSAHREGNYGPTPVRAHRTTASPNQDYGIIASPRRSCTIPDDAEPQGRTEGGSTTPPTHRVSSFQGMDVVEVEGETIAPGEGTKEAGWLTSHRNRSRRAIEQFSIMSNETSKTTGTGEARSGACQSTARATKKPKPPRQPQLPREDIKIIVRPRGGLNVSKLSDAQIRDEVLRAAAVPIAEAEDDIYRSCAEKNVIVISTPRMANAEKYNRIRELQIGDTHYEATAYAAPPADTYKGVIHNIPVYDTAEDITKSLIYKKNPTILQARRMGNTNSAIIIFEGPNVPFYVYYRGAEYRCYLHKKKVEVCGACGRIGHRADVCPTPDKKQCKDCGAQNPADNHSCNPKCALCGKDHPTGDKSCQRRFQTPFLIKQRQWEKQRQQQQQTLHNHSGGGGRDPSLPRQAGKQTTAAQRPSRLKSRDTAADRKASRSRSPSGHRPQAKQESKTSTNNNKVSWANVVSQSEPTKRENPTLPSSHDSELTKIKQMLEILLTENKALKAEVARLKATPPKEVVPAEPETAHIEIDAPPAVAEPTTQYAQSDFDTESLPAKRRAVEQSPPSQGTTAHSGTSKRNIREETIIEEITRAIDIKFEIMHKTFHAMITNLAENYNARIAVLENAQ</sequence>
<name>A0ACB8DUM5_DERSI</name>
<protein>
    <submittedName>
        <fullName evidence="1">Uncharacterized protein</fullName>
    </submittedName>
</protein>
<keyword evidence="2" id="KW-1185">Reference proteome</keyword>